<dbReference type="SUPFAM" id="SSF102114">
    <property type="entry name" value="Radical SAM enzymes"/>
    <property type="match status" value="1"/>
</dbReference>
<evidence type="ECO:0000259" key="5">
    <source>
        <dbReference type="PROSITE" id="PS51918"/>
    </source>
</evidence>
<dbReference type="GO" id="GO:0051539">
    <property type="term" value="F:4 iron, 4 sulfur cluster binding"/>
    <property type="evidence" value="ECO:0007669"/>
    <property type="project" value="InterPro"/>
</dbReference>
<dbReference type="SFLD" id="SFLDS00029">
    <property type="entry name" value="Radical_SAM"/>
    <property type="match status" value="1"/>
</dbReference>
<dbReference type="GO" id="GO:0005739">
    <property type="term" value="C:mitochondrion"/>
    <property type="evidence" value="ECO:0007669"/>
    <property type="project" value="TreeGrafter"/>
</dbReference>
<dbReference type="InterPro" id="IPR023404">
    <property type="entry name" value="rSAM_horseshoe"/>
</dbReference>
<comment type="similarity">
    <text evidence="1">Belongs to the anaerobic coproporphyrinogen-III oxidase family. HemW subfamily.</text>
</comment>
<dbReference type="GO" id="GO:0006779">
    <property type="term" value="P:porphyrin-containing compound biosynthetic process"/>
    <property type="evidence" value="ECO:0007669"/>
    <property type="project" value="InterPro"/>
</dbReference>
<accession>A0A0B7NKJ1</accession>
<dbReference type="InterPro" id="IPR007197">
    <property type="entry name" value="rSAM"/>
</dbReference>
<keyword evidence="7" id="KW-1185">Reference proteome</keyword>
<comment type="function">
    <text evidence="4">May be a heme chaperone, appears to bind heme. Homologous bacterial proteins do not have oxygen-independent coproporphyrinogen-III oxidase activity. Binds 1 [4Fe-4S] cluster. The cluster is coordinated with 3 cysteines and an exchangeable S-adenosyl-L-methionine.</text>
</comment>
<evidence type="ECO:0000313" key="7">
    <source>
        <dbReference type="Proteomes" id="UP000054107"/>
    </source>
</evidence>
<evidence type="ECO:0000256" key="2">
    <source>
        <dbReference type="ARBA" id="ARBA00014678"/>
    </source>
</evidence>
<evidence type="ECO:0000313" key="6">
    <source>
        <dbReference type="EMBL" id="CEP17932.1"/>
    </source>
</evidence>
<dbReference type="SFLD" id="SFLDG01065">
    <property type="entry name" value="anaerobic_coproporphyrinogen-I"/>
    <property type="match status" value="1"/>
</dbReference>
<dbReference type="SMART" id="SM00729">
    <property type="entry name" value="Elp3"/>
    <property type="match status" value="1"/>
</dbReference>
<dbReference type="OrthoDB" id="431409at2759"/>
<dbReference type="PANTHER" id="PTHR13932:SF5">
    <property type="entry name" value="RADICAL S-ADENOSYL METHIONINE DOMAIN-CONTAINING PROTEIN 1, MITOCHONDRIAL"/>
    <property type="match status" value="1"/>
</dbReference>
<feature type="domain" description="Radical SAM core" evidence="5">
    <location>
        <begin position="3"/>
        <end position="246"/>
    </location>
</feature>
<dbReference type="Proteomes" id="UP000054107">
    <property type="component" value="Unassembled WGS sequence"/>
</dbReference>
<dbReference type="SFLD" id="SFLDF00288">
    <property type="entry name" value="HemN-like__clustered_with_nucl"/>
    <property type="match status" value="1"/>
</dbReference>
<evidence type="ECO:0000256" key="1">
    <source>
        <dbReference type="ARBA" id="ARBA00006100"/>
    </source>
</evidence>
<protein>
    <recommendedName>
        <fullName evidence="2">Radical S-adenosyl methionine domain-containing protein 1, mitochondrial</fullName>
    </recommendedName>
    <alternativeName>
        <fullName evidence="3">Putative heme chaperone</fullName>
    </alternativeName>
</protein>
<proteinExistence type="inferred from homology"/>
<organism evidence="6 7">
    <name type="scientific">Parasitella parasitica</name>
    <dbReference type="NCBI Taxonomy" id="35722"/>
    <lineage>
        <taxon>Eukaryota</taxon>
        <taxon>Fungi</taxon>
        <taxon>Fungi incertae sedis</taxon>
        <taxon>Mucoromycota</taxon>
        <taxon>Mucoromycotina</taxon>
        <taxon>Mucoromycetes</taxon>
        <taxon>Mucorales</taxon>
        <taxon>Mucorineae</taxon>
        <taxon>Mucoraceae</taxon>
        <taxon>Parasitella</taxon>
    </lineage>
</organism>
<dbReference type="SFLD" id="SFLDF00562">
    <property type="entry name" value="HemN-like__clustered_with_heat"/>
    <property type="match status" value="1"/>
</dbReference>
<name>A0A0B7NKJ1_9FUNG</name>
<dbReference type="InterPro" id="IPR006638">
    <property type="entry name" value="Elp3/MiaA/NifB-like_rSAM"/>
</dbReference>
<evidence type="ECO:0000256" key="3">
    <source>
        <dbReference type="ARBA" id="ARBA00033094"/>
    </source>
</evidence>
<dbReference type="SFLD" id="SFLDG01082">
    <property type="entry name" value="B12-binding_domain_containing"/>
    <property type="match status" value="1"/>
</dbReference>
<dbReference type="AlphaFoldDB" id="A0A0B7NKJ1"/>
<dbReference type="PROSITE" id="PS51918">
    <property type="entry name" value="RADICAL_SAM"/>
    <property type="match status" value="1"/>
</dbReference>
<dbReference type="InterPro" id="IPR058240">
    <property type="entry name" value="rSAM_sf"/>
</dbReference>
<dbReference type="Pfam" id="PF04055">
    <property type="entry name" value="Radical_SAM"/>
    <property type="match status" value="1"/>
</dbReference>
<gene>
    <name evidence="6" type="primary">PARPA_12232.1 scaffold 44939</name>
</gene>
<dbReference type="Gene3D" id="3.80.30.20">
    <property type="entry name" value="tm_1862 like domain"/>
    <property type="match status" value="1"/>
</dbReference>
<reference evidence="6 7" key="1">
    <citation type="submission" date="2014-09" db="EMBL/GenBank/DDBJ databases">
        <authorList>
            <person name="Ellenberger Sabrina"/>
        </authorList>
    </citation>
    <scope>NUCLEOTIDE SEQUENCE [LARGE SCALE GENOMIC DNA]</scope>
    <source>
        <strain evidence="6 7">CBS 412.66</strain>
    </source>
</reference>
<evidence type="ECO:0000256" key="4">
    <source>
        <dbReference type="ARBA" id="ARBA00045130"/>
    </source>
</evidence>
<sequence length="432" mass="49047">MPAATKPSFSVYIHWPYCESKCTYCNFNKYVNPKDPPHDRLVKAMVTELKYFLNNPSYGLKDRKVHSVYFGGGTPSLAKPSAIKSILETINDQVELSKGIEISMEANPTSMEQSKLKEFHQAGINRLSLGIQSFNTKDLKLLGRDHTGEEALKALSMAKDIFQKEKVTFDLIYARPGQTTHEWKKELQQALDIAGDHLSMYQLTVERSTPLHKQSLKGLLPTIPDPDTAADMYEATVKIAADYGYHHYEVSSYAKNQQAISRHNFSYWQGMDFLGIGPGAHGRLTDLNSNQRIRTFGEFHPDKYMALCEAEGEGIRKLQPISMHDMAEELIVFGMRTRMGIPRSRFSKMTGKNTLEDVMDNDALQLFMNAKLLIQEDNITSDLANFIPEELLYEWEKGGGIRPTELGLEKIDYILPRLLKGRPITEHTDKFV</sequence>
<dbReference type="InterPro" id="IPR004559">
    <property type="entry name" value="HemW-like"/>
</dbReference>
<dbReference type="PANTHER" id="PTHR13932">
    <property type="entry name" value="COPROPORPHYRINIGEN III OXIDASE"/>
    <property type="match status" value="1"/>
</dbReference>
<dbReference type="NCBIfam" id="TIGR00539">
    <property type="entry name" value="hemN_rel"/>
    <property type="match status" value="1"/>
</dbReference>
<dbReference type="InterPro" id="IPR034505">
    <property type="entry name" value="Coproporphyrinogen-III_oxidase"/>
</dbReference>
<dbReference type="CDD" id="cd01335">
    <property type="entry name" value="Radical_SAM"/>
    <property type="match status" value="1"/>
</dbReference>
<dbReference type="GO" id="GO:0004109">
    <property type="term" value="F:coproporphyrinogen oxidase activity"/>
    <property type="evidence" value="ECO:0007669"/>
    <property type="project" value="InterPro"/>
</dbReference>
<dbReference type="STRING" id="35722.A0A0B7NKJ1"/>
<dbReference type="EMBL" id="LN733737">
    <property type="protein sequence ID" value="CEP17932.1"/>
    <property type="molecule type" value="Genomic_DNA"/>
</dbReference>